<dbReference type="EMBL" id="CP020563">
    <property type="protein sequence ID" value="ARF72741.1"/>
    <property type="molecule type" value="Genomic_DNA"/>
</dbReference>
<evidence type="ECO:0000256" key="1">
    <source>
        <dbReference type="SAM" id="Phobius"/>
    </source>
</evidence>
<proteinExistence type="predicted"/>
<feature type="domain" description="YdbS-like PH" evidence="2">
    <location>
        <begin position="80"/>
        <end position="157"/>
    </location>
</feature>
<protein>
    <recommendedName>
        <fullName evidence="2">YdbS-like PH domain-containing protein</fullName>
    </recommendedName>
</protein>
<dbReference type="PANTHER" id="PTHR34473:SF3">
    <property type="entry name" value="TRANSMEMBRANE PROTEIN-RELATED"/>
    <property type="match status" value="1"/>
</dbReference>
<sequence>MNHPEHDIPELTLRPPANPVERRAIGWWMLRALAGSGLLLAAAITGYALWEAARPWLIVAVVGFAVLLVVKVAVEPLWRYRVHRWETTDEAVYARTGWLVREWRASPLSRVQTVDAVQGPIEQLLGLSTLRVTTASSRGAVDICGLDKETAARVAAELTRTAQLTPGDAT</sequence>
<dbReference type="AlphaFoldDB" id="A0ABC8BRQ6"/>
<evidence type="ECO:0000259" key="2">
    <source>
        <dbReference type="Pfam" id="PF03703"/>
    </source>
</evidence>
<keyword evidence="1" id="KW-1133">Transmembrane helix</keyword>
<dbReference type="InterPro" id="IPR005182">
    <property type="entry name" value="YdbS-like_PH"/>
</dbReference>
<evidence type="ECO:0000313" key="4">
    <source>
        <dbReference type="Proteomes" id="UP000192251"/>
    </source>
</evidence>
<feature type="transmembrane region" description="Helical" evidence="1">
    <location>
        <begin position="56"/>
        <end position="74"/>
    </location>
</feature>
<keyword evidence="1" id="KW-0472">Membrane</keyword>
<keyword evidence="4" id="KW-1185">Reference proteome</keyword>
<accession>A0ABC8BRQ6</accession>
<dbReference type="PANTHER" id="PTHR34473">
    <property type="entry name" value="UPF0699 TRANSMEMBRANE PROTEIN YDBS"/>
    <property type="match status" value="1"/>
</dbReference>
<dbReference type="Proteomes" id="UP000192251">
    <property type="component" value="Chromosome"/>
</dbReference>
<feature type="transmembrane region" description="Helical" evidence="1">
    <location>
        <begin position="28"/>
        <end position="50"/>
    </location>
</feature>
<name>A0ABC8BRQ6_9ACTN</name>
<dbReference type="RefSeq" id="WP_084746552.1">
    <property type="nucleotide sequence ID" value="NZ_CP020563.1"/>
</dbReference>
<evidence type="ECO:0000313" key="3">
    <source>
        <dbReference type="EMBL" id="ARF72741.1"/>
    </source>
</evidence>
<dbReference type="KEGG" id="kab:B7C62_10990"/>
<gene>
    <name evidence="3" type="ORF">B7C62_10990</name>
</gene>
<reference evidence="3 4" key="1">
    <citation type="submission" date="2017-04" db="EMBL/GenBank/DDBJ databases">
        <title>The complete genome sequence of Streptomyces albolongus YIM 101047, the producer of novel bafilomycins and novel odoriferous sesquiterpenoids.</title>
        <authorList>
            <person name="Yin M."/>
            <person name="Jiang Y."/>
        </authorList>
    </citation>
    <scope>NUCLEOTIDE SEQUENCE [LARGE SCALE GENOMIC DNA]</scope>
    <source>
        <strain evidence="3 4">YIM 101047</strain>
    </source>
</reference>
<organism evidence="3 4">
    <name type="scientific">Kitasatospora albolonga</name>
    <dbReference type="NCBI Taxonomy" id="68173"/>
    <lineage>
        <taxon>Bacteria</taxon>
        <taxon>Bacillati</taxon>
        <taxon>Actinomycetota</taxon>
        <taxon>Actinomycetes</taxon>
        <taxon>Kitasatosporales</taxon>
        <taxon>Streptomycetaceae</taxon>
        <taxon>Kitasatospora</taxon>
    </lineage>
</organism>
<dbReference type="Pfam" id="PF03703">
    <property type="entry name" value="bPH_2"/>
    <property type="match status" value="1"/>
</dbReference>
<keyword evidence="1" id="KW-0812">Transmembrane</keyword>